<gene>
    <name evidence="8" type="primary">rnfE</name>
    <name evidence="9" type="ORF">SAMN02745124_03839</name>
</gene>
<comment type="subunit">
    <text evidence="8">The complex is composed of six subunits: RnfA, RnfB, RnfC, RnfD, RnfE and RnfG.</text>
</comment>
<dbReference type="PIRSF" id="PIRSF006102">
    <property type="entry name" value="NQR_DE"/>
    <property type="match status" value="1"/>
</dbReference>
<evidence type="ECO:0000256" key="7">
    <source>
        <dbReference type="ARBA" id="ARBA00023136"/>
    </source>
</evidence>
<evidence type="ECO:0000256" key="4">
    <source>
        <dbReference type="ARBA" id="ARBA00022967"/>
    </source>
</evidence>
<feature type="transmembrane region" description="Helical" evidence="8">
    <location>
        <begin position="172"/>
        <end position="192"/>
    </location>
</feature>
<evidence type="ECO:0000256" key="3">
    <source>
        <dbReference type="ARBA" id="ARBA00022692"/>
    </source>
</evidence>
<dbReference type="AlphaFoldDB" id="A0A1M5YC86"/>
<dbReference type="OrthoDB" id="9782945at2"/>
<reference evidence="9 10" key="1">
    <citation type="submission" date="2016-11" db="EMBL/GenBank/DDBJ databases">
        <authorList>
            <person name="Jaros S."/>
            <person name="Januszkiewicz K."/>
            <person name="Wedrychowicz H."/>
        </authorList>
    </citation>
    <scope>NUCLEOTIDE SEQUENCE [LARGE SCALE GENOMIC DNA]</scope>
    <source>
        <strain evidence="9 10">DSM 9705</strain>
    </source>
</reference>
<evidence type="ECO:0000256" key="1">
    <source>
        <dbReference type="ARBA" id="ARBA00004127"/>
    </source>
</evidence>
<keyword evidence="7 8" id="KW-0472">Membrane</keyword>
<dbReference type="InterPro" id="IPR010968">
    <property type="entry name" value="RnfE"/>
</dbReference>
<feature type="transmembrane region" description="Helical" evidence="8">
    <location>
        <begin position="74"/>
        <end position="95"/>
    </location>
</feature>
<comment type="similarity">
    <text evidence="8">Belongs to the NqrDE/RnfAE family.</text>
</comment>
<keyword evidence="8" id="KW-1003">Cell membrane</keyword>
<dbReference type="InterPro" id="IPR003667">
    <property type="entry name" value="NqrDE/RnfAE"/>
</dbReference>
<keyword evidence="3 8" id="KW-0812">Transmembrane</keyword>
<comment type="function">
    <text evidence="8">Part of a membrane-bound complex that couples electron transfer with translocation of ions across the membrane.</text>
</comment>
<dbReference type="PANTHER" id="PTHR30586">
    <property type="entry name" value="ELECTRON TRANSPORT COMPLEX PROTEIN RNFE"/>
    <property type="match status" value="1"/>
</dbReference>
<comment type="subcellular location">
    <subcellularLocation>
        <location evidence="8">Cell membrane</location>
        <topology evidence="8">Multi-pass membrane protein</topology>
    </subcellularLocation>
    <subcellularLocation>
        <location evidence="1">Endomembrane system</location>
        <topology evidence="1">Multi-pass membrane protein</topology>
    </subcellularLocation>
</comment>
<evidence type="ECO:0000256" key="6">
    <source>
        <dbReference type="ARBA" id="ARBA00022989"/>
    </source>
</evidence>
<accession>A0A1M5YC86</accession>
<evidence type="ECO:0000313" key="9">
    <source>
        <dbReference type="EMBL" id="SHI09458.1"/>
    </source>
</evidence>
<feature type="transmembrane region" description="Helical" evidence="8">
    <location>
        <begin position="44"/>
        <end position="62"/>
    </location>
</feature>
<organism evidence="9 10">
    <name type="scientific">Desulfofustis glycolicus DSM 9705</name>
    <dbReference type="NCBI Taxonomy" id="1121409"/>
    <lineage>
        <taxon>Bacteria</taxon>
        <taxon>Pseudomonadati</taxon>
        <taxon>Thermodesulfobacteriota</taxon>
        <taxon>Desulfobulbia</taxon>
        <taxon>Desulfobulbales</taxon>
        <taxon>Desulfocapsaceae</taxon>
        <taxon>Desulfofustis</taxon>
    </lineage>
</organism>
<evidence type="ECO:0000313" key="10">
    <source>
        <dbReference type="Proteomes" id="UP000184139"/>
    </source>
</evidence>
<dbReference type="EMBL" id="FQXS01000032">
    <property type="protein sequence ID" value="SHI09458.1"/>
    <property type="molecule type" value="Genomic_DNA"/>
</dbReference>
<evidence type="ECO:0000256" key="2">
    <source>
        <dbReference type="ARBA" id="ARBA00022448"/>
    </source>
</evidence>
<keyword evidence="6 8" id="KW-1133">Transmembrane helix</keyword>
<dbReference type="Pfam" id="PF02508">
    <property type="entry name" value="Rnf-Nqr"/>
    <property type="match status" value="1"/>
</dbReference>
<dbReference type="GO" id="GO:0022900">
    <property type="term" value="P:electron transport chain"/>
    <property type="evidence" value="ECO:0007669"/>
    <property type="project" value="UniProtKB-UniRule"/>
</dbReference>
<evidence type="ECO:0000256" key="8">
    <source>
        <dbReference type="HAMAP-Rule" id="MF_00478"/>
    </source>
</evidence>
<keyword evidence="5 8" id="KW-0249">Electron transport</keyword>
<feature type="transmembrane region" description="Helical" evidence="8">
    <location>
        <begin position="101"/>
        <end position="118"/>
    </location>
</feature>
<name>A0A1M5YC86_9BACT</name>
<keyword evidence="10" id="KW-1185">Reference proteome</keyword>
<dbReference type="Proteomes" id="UP000184139">
    <property type="component" value="Unassembled WGS sequence"/>
</dbReference>
<dbReference type="HAMAP" id="MF_00478">
    <property type="entry name" value="RsxE_RnfE"/>
    <property type="match status" value="1"/>
</dbReference>
<feature type="transmembrane region" description="Helical" evidence="8">
    <location>
        <begin position="130"/>
        <end position="152"/>
    </location>
</feature>
<dbReference type="EC" id="7.-.-.-" evidence="8"/>
<proteinExistence type="inferred from homology"/>
<sequence>MSKTQHIGATLKAGLWQRIPPFRLVLGLCPSLAITTSAENGLGMGLALAFVVTLSNGIISSLRNVIPGKVRIASYIVIIATLVSIVEIVMKAFFFPLSEQLGIYIPLIVVNCIVLGRAEGFASKNPPLISMADGISIGVGYTLSLTLIGSIRELLGSGSWFGLRVFGESFEPLAFLILAPGAFITIGILLGLQNLFSRWRGEKFIQS</sequence>
<dbReference type="GO" id="GO:0012505">
    <property type="term" value="C:endomembrane system"/>
    <property type="evidence" value="ECO:0007669"/>
    <property type="project" value="UniProtKB-SubCell"/>
</dbReference>
<dbReference type="NCBIfam" id="NF009070">
    <property type="entry name" value="PRK12405.1"/>
    <property type="match status" value="1"/>
</dbReference>
<dbReference type="RefSeq" id="WP_073378674.1">
    <property type="nucleotide sequence ID" value="NZ_FQXS01000032.1"/>
</dbReference>
<evidence type="ECO:0000256" key="5">
    <source>
        <dbReference type="ARBA" id="ARBA00022982"/>
    </source>
</evidence>
<protein>
    <recommendedName>
        <fullName evidence="8">Ion-translocating oxidoreductase complex subunit E</fullName>
        <ecNumber evidence="8">7.-.-.-</ecNumber>
    </recommendedName>
    <alternativeName>
        <fullName evidence="8">Rnf electron transport complex subunit E</fullName>
    </alternativeName>
</protein>
<dbReference type="GO" id="GO:0005886">
    <property type="term" value="C:plasma membrane"/>
    <property type="evidence" value="ECO:0007669"/>
    <property type="project" value="UniProtKB-SubCell"/>
</dbReference>
<dbReference type="PANTHER" id="PTHR30586:SF0">
    <property type="entry name" value="ION-TRANSLOCATING OXIDOREDUCTASE COMPLEX SUBUNIT E"/>
    <property type="match status" value="1"/>
</dbReference>
<dbReference type="STRING" id="1121409.SAMN02745124_03839"/>
<keyword evidence="4 8" id="KW-1278">Translocase</keyword>
<keyword evidence="2 8" id="KW-0813">Transport</keyword>
<dbReference type="NCBIfam" id="TIGR01948">
    <property type="entry name" value="rnfE"/>
    <property type="match status" value="1"/>
</dbReference>